<feature type="compositionally biased region" description="Basic and acidic residues" evidence="1">
    <location>
        <begin position="75"/>
        <end position="85"/>
    </location>
</feature>
<feature type="compositionally biased region" description="Pro residues" evidence="1">
    <location>
        <begin position="65"/>
        <end position="74"/>
    </location>
</feature>
<dbReference type="PANTHER" id="PTHR33130">
    <property type="entry name" value="PUTATIVE (DUF1639)-RELATED"/>
    <property type="match status" value="1"/>
</dbReference>
<organism evidence="2 3">
    <name type="scientific">Digitaria exilis</name>
    <dbReference type="NCBI Taxonomy" id="1010633"/>
    <lineage>
        <taxon>Eukaryota</taxon>
        <taxon>Viridiplantae</taxon>
        <taxon>Streptophyta</taxon>
        <taxon>Embryophyta</taxon>
        <taxon>Tracheophyta</taxon>
        <taxon>Spermatophyta</taxon>
        <taxon>Magnoliopsida</taxon>
        <taxon>Liliopsida</taxon>
        <taxon>Poales</taxon>
        <taxon>Poaceae</taxon>
        <taxon>PACMAD clade</taxon>
        <taxon>Panicoideae</taxon>
        <taxon>Panicodae</taxon>
        <taxon>Paniceae</taxon>
        <taxon>Anthephorinae</taxon>
        <taxon>Digitaria</taxon>
    </lineage>
</organism>
<dbReference type="OrthoDB" id="769821at2759"/>
<gene>
    <name evidence="2" type="ORF">HU200_036951</name>
</gene>
<feature type="region of interest" description="Disordered" evidence="1">
    <location>
        <begin position="57"/>
        <end position="146"/>
    </location>
</feature>
<dbReference type="AlphaFoldDB" id="A0A835EHJ4"/>
<accession>A0A835EHJ4</accession>
<dbReference type="PANTHER" id="PTHR33130:SF43">
    <property type="entry name" value="OS01G0688600 PROTEIN"/>
    <property type="match status" value="1"/>
</dbReference>
<evidence type="ECO:0000313" key="3">
    <source>
        <dbReference type="Proteomes" id="UP000636709"/>
    </source>
</evidence>
<evidence type="ECO:0000256" key="1">
    <source>
        <dbReference type="SAM" id="MobiDB-lite"/>
    </source>
</evidence>
<dbReference type="InterPro" id="IPR012438">
    <property type="entry name" value="DUF1639"/>
</dbReference>
<comment type="caution">
    <text evidence="2">The sequence shown here is derived from an EMBL/GenBank/DDBJ whole genome shotgun (WGS) entry which is preliminary data.</text>
</comment>
<evidence type="ECO:0000313" key="2">
    <source>
        <dbReference type="EMBL" id="KAF8696063.1"/>
    </source>
</evidence>
<name>A0A835EHJ4_9POAL</name>
<dbReference type="Proteomes" id="UP000636709">
    <property type="component" value="Unassembled WGS sequence"/>
</dbReference>
<proteinExistence type="predicted"/>
<protein>
    <submittedName>
        <fullName evidence="2">Uncharacterized protein</fullName>
    </submittedName>
</protein>
<keyword evidence="3" id="KW-1185">Reference proteome</keyword>
<feature type="region of interest" description="Disordered" evidence="1">
    <location>
        <begin position="1"/>
        <end position="39"/>
    </location>
</feature>
<reference evidence="2" key="1">
    <citation type="submission" date="2020-07" db="EMBL/GenBank/DDBJ databases">
        <title>Genome sequence and genetic diversity analysis of an under-domesticated orphan crop, white fonio (Digitaria exilis).</title>
        <authorList>
            <person name="Bennetzen J.L."/>
            <person name="Chen S."/>
            <person name="Ma X."/>
            <person name="Wang X."/>
            <person name="Yssel A.E.J."/>
            <person name="Chaluvadi S.R."/>
            <person name="Johnson M."/>
            <person name="Gangashetty P."/>
            <person name="Hamidou F."/>
            <person name="Sanogo M.D."/>
            <person name="Zwaenepoel A."/>
            <person name="Wallace J."/>
            <person name="Van De Peer Y."/>
            <person name="Van Deynze A."/>
        </authorList>
    </citation>
    <scope>NUCLEOTIDE SEQUENCE</scope>
    <source>
        <tissue evidence="2">Leaves</tissue>
    </source>
</reference>
<dbReference type="Pfam" id="PF07797">
    <property type="entry name" value="DUF1639"/>
    <property type="match status" value="1"/>
</dbReference>
<dbReference type="EMBL" id="JACEFO010001882">
    <property type="protein sequence ID" value="KAF8696063.1"/>
    <property type="molecule type" value="Genomic_DNA"/>
</dbReference>
<sequence>MVLMAAVDNDHHRGAKFASPSSSSMAPAPPPSSSSRTRLHDFSFPTLSWGTHRLLRCSRNGSASSPPPSGPDTPSPDKEKPHRPESGGGGAGGSLQRRRSAQRPWNLRTRRSATAAPERQARPDGVAEEAVPAERAPAPTAEAKKRGFSIALSKEEIAEDFAAIRGSRPPRRPKKRPRVVQRQLDVRIPMPGKLQYFCSPSEFGVSCEFSFLASGLQLLYPGLCLADVTPGSYKIEEVRACPICGGVFKLFSLVWF</sequence>
<feature type="compositionally biased region" description="Low complexity" evidence="1">
    <location>
        <begin position="128"/>
        <end position="141"/>
    </location>
</feature>